<evidence type="ECO:0000256" key="10">
    <source>
        <dbReference type="ARBA" id="ARBA00023237"/>
    </source>
</evidence>
<dbReference type="Pfam" id="PF00593">
    <property type="entry name" value="TonB_dep_Rec_b-barrel"/>
    <property type="match status" value="1"/>
</dbReference>
<dbReference type="Proteomes" id="UP000707245">
    <property type="component" value="Unassembled WGS sequence"/>
</dbReference>
<accession>A0ABR9FPU6</accession>
<dbReference type="PROSITE" id="PS52016">
    <property type="entry name" value="TONB_DEPENDENT_REC_3"/>
    <property type="match status" value="1"/>
</dbReference>
<evidence type="ECO:0000256" key="14">
    <source>
        <dbReference type="SAM" id="SignalP"/>
    </source>
</evidence>
<evidence type="ECO:0000256" key="5">
    <source>
        <dbReference type="ARBA" id="ARBA00022692"/>
    </source>
</evidence>
<evidence type="ECO:0000256" key="12">
    <source>
        <dbReference type="PROSITE-ProRule" id="PRU10143"/>
    </source>
</evidence>
<evidence type="ECO:0000256" key="13">
    <source>
        <dbReference type="RuleBase" id="RU003357"/>
    </source>
</evidence>
<comment type="similarity">
    <text evidence="11 13">Belongs to the TonB-dependent receptor family.</text>
</comment>
<evidence type="ECO:0000256" key="4">
    <source>
        <dbReference type="ARBA" id="ARBA00022496"/>
    </source>
</evidence>
<keyword evidence="3 11" id="KW-1134">Transmembrane beta strand</keyword>
<dbReference type="EMBL" id="RRZA01000054">
    <property type="protein sequence ID" value="MBE0458852.1"/>
    <property type="molecule type" value="Genomic_DNA"/>
</dbReference>
<keyword evidence="18" id="KW-1185">Reference proteome</keyword>
<evidence type="ECO:0000256" key="8">
    <source>
        <dbReference type="ARBA" id="ARBA00023077"/>
    </source>
</evidence>
<name>A0ABR9FPU6_9GAMM</name>
<dbReference type="PROSITE" id="PS00430">
    <property type="entry name" value="TONB_DEPENDENT_REC_1"/>
    <property type="match status" value="1"/>
</dbReference>
<evidence type="ECO:0000256" key="11">
    <source>
        <dbReference type="PROSITE-ProRule" id="PRU01360"/>
    </source>
</evidence>
<dbReference type="SUPFAM" id="SSF56935">
    <property type="entry name" value="Porins"/>
    <property type="match status" value="1"/>
</dbReference>
<reference evidence="17 18" key="1">
    <citation type="submission" date="2020-07" db="EMBL/GenBank/DDBJ databases">
        <title>Halophilic bacteria isolated from french cheeses.</title>
        <authorList>
            <person name="Kothe C.I."/>
            <person name="Farah-Kraiem B."/>
            <person name="Renault P."/>
            <person name="Dridi B."/>
        </authorList>
    </citation>
    <scope>NUCLEOTIDE SEQUENCE [LARGE SCALE GENOMIC DNA]</scope>
    <source>
        <strain evidence="17 18">FME14</strain>
    </source>
</reference>
<dbReference type="InterPro" id="IPR010916">
    <property type="entry name" value="TonB_box_CS"/>
</dbReference>
<dbReference type="Pfam" id="PF07715">
    <property type="entry name" value="Plug"/>
    <property type="match status" value="1"/>
</dbReference>
<protein>
    <submittedName>
        <fullName evidence="17">TonB-dependent receptor</fullName>
    </submittedName>
</protein>
<dbReference type="PANTHER" id="PTHR32552:SF81">
    <property type="entry name" value="TONB-DEPENDENT OUTER MEMBRANE RECEPTOR"/>
    <property type="match status" value="1"/>
</dbReference>
<keyword evidence="8 12" id="KW-0798">TonB box</keyword>
<keyword evidence="6" id="KW-0408">Iron</keyword>
<sequence>MSQKKETILAALFKRNKLSLFIASALLFTQAQVLADDDEGNRESMDTIVVTGEKIAKSLKDTITSVAVVDKSLLENGQLASVSEALADMANVVVLTGSVPDMRGVSGNGGATGFNSFSGGSKARVSTLVDGVSQPFVADLTGDTGLWDMEQIAVYRGPQSTSNGRNSIAGAVYMTTKAPTQDFEGAVRVGYRNQDNYLDTAAVISGALVEDVFAFRLSTQYVDGETYSNPTVYETNPTDRDLNKLNTSSTRAKLLYTPFDDLSIQLSYSNYSEKGNSGRQYYEGDNPSDYIPLFQRIMDTDSDTTQIDFEYKIDENFSVDLLVAYMDYHWAFDAYEPLETAESDVTMDEKNITIDGKLNFGLSSDFYSGFIGLAYFDRDQDFDSVGATDYFGDDSSDSMAIYSEASFNLTDKLIVTGGLRVERESQLRNFNMAFRGDTLAEQLDDSNTIKLPTLAIQYKVTEATTLSASARRGYNSGGGALDFNAEDYYYYDEETVNTYEVGTRSVLNNGDINISANVFYNNFNGYQALNSARRITNIDDAHSYGLELEAYSMLGEQWQLHAGLGLLKTEIDVSDSYSEAVGNELNSAPSFTASLGLSHWFTDSFKINVSANYVDEYYGDLTNTEERMAGDYTITRATISYDTVNWLISAYINNAFDEQGYTSVEPVSGRYPTGYVSVVSPQTLGASVIYRF</sequence>
<evidence type="ECO:0000259" key="16">
    <source>
        <dbReference type="Pfam" id="PF07715"/>
    </source>
</evidence>
<keyword evidence="17" id="KW-0675">Receptor</keyword>
<evidence type="ECO:0000259" key="15">
    <source>
        <dbReference type="Pfam" id="PF00593"/>
    </source>
</evidence>
<evidence type="ECO:0000256" key="3">
    <source>
        <dbReference type="ARBA" id="ARBA00022452"/>
    </source>
</evidence>
<evidence type="ECO:0000313" key="18">
    <source>
        <dbReference type="Proteomes" id="UP000707245"/>
    </source>
</evidence>
<dbReference type="PANTHER" id="PTHR32552">
    <property type="entry name" value="FERRICHROME IRON RECEPTOR-RELATED"/>
    <property type="match status" value="1"/>
</dbReference>
<dbReference type="InterPro" id="IPR012910">
    <property type="entry name" value="Plug_dom"/>
</dbReference>
<dbReference type="InterPro" id="IPR036942">
    <property type="entry name" value="Beta-barrel_TonB_sf"/>
</dbReference>
<proteinExistence type="inferred from homology"/>
<keyword evidence="9 11" id="KW-0472">Membrane</keyword>
<feature type="signal peptide" evidence="14">
    <location>
        <begin position="1"/>
        <end position="35"/>
    </location>
</feature>
<dbReference type="RefSeq" id="WP_192542419.1">
    <property type="nucleotide sequence ID" value="NZ_JBQDLW010000055.1"/>
</dbReference>
<evidence type="ECO:0000256" key="6">
    <source>
        <dbReference type="ARBA" id="ARBA00023004"/>
    </source>
</evidence>
<keyword evidence="2 11" id="KW-0813">Transport</keyword>
<feature type="domain" description="TonB-dependent receptor plug" evidence="16">
    <location>
        <begin position="59"/>
        <end position="171"/>
    </location>
</feature>
<feature type="domain" description="TonB-dependent receptor-like beta-barrel" evidence="15">
    <location>
        <begin position="261"/>
        <end position="654"/>
    </location>
</feature>
<dbReference type="InterPro" id="IPR000531">
    <property type="entry name" value="Beta-barrel_TonB"/>
</dbReference>
<evidence type="ECO:0000313" key="17">
    <source>
        <dbReference type="EMBL" id="MBE0458852.1"/>
    </source>
</evidence>
<dbReference type="InterPro" id="IPR039426">
    <property type="entry name" value="TonB-dep_rcpt-like"/>
</dbReference>
<keyword evidence="4" id="KW-0410">Iron transport</keyword>
<dbReference type="Gene3D" id="2.40.170.20">
    <property type="entry name" value="TonB-dependent receptor, beta-barrel domain"/>
    <property type="match status" value="1"/>
</dbReference>
<feature type="short sequence motif" description="TonB box" evidence="12">
    <location>
        <begin position="47"/>
        <end position="53"/>
    </location>
</feature>
<comment type="caution">
    <text evidence="17">The sequence shown here is derived from an EMBL/GenBank/DDBJ whole genome shotgun (WGS) entry which is preliminary data.</text>
</comment>
<evidence type="ECO:0000256" key="1">
    <source>
        <dbReference type="ARBA" id="ARBA00004571"/>
    </source>
</evidence>
<keyword evidence="7" id="KW-0406">Ion transport</keyword>
<comment type="subcellular location">
    <subcellularLocation>
        <location evidence="1 11">Cell outer membrane</location>
        <topology evidence="1 11">Multi-pass membrane protein</topology>
    </subcellularLocation>
</comment>
<feature type="chain" id="PRO_5046856086" evidence="14">
    <location>
        <begin position="36"/>
        <end position="692"/>
    </location>
</feature>
<keyword evidence="10 11" id="KW-0998">Cell outer membrane</keyword>
<organism evidence="17 18">
    <name type="scientific">Pseudoalteromonas prydzensis</name>
    <dbReference type="NCBI Taxonomy" id="182141"/>
    <lineage>
        <taxon>Bacteria</taxon>
        <taxon>Pseudomonadati</taxon>
        <taxon>Pseudomonadota</taxon>
        <taxon>Gammaproteobacteria</taxon>
        <taxon>Alteromonadales</taxon>
        <taxon>Pseudoalteromonadaceae</taxon>
        <taxon>Pseudoalteromonas</taxon>
    </lineage>
</organism>
<evidence type="ECO:0000256" key="7">
    <source>
        <dbReference type="ARBA" id="ARBA00023065"/>
    </source>
</evidence>
<evidence type="ECO:0000256" key="2">
    <source>
        <dbReference type="ARBA" id="ARBA00022448"/>
    </source>
</evidence>
<gene>
    <name evidence="17" type="ORF">EI167_15645</name>
</gene>
<keyword evidence="5 11" id="KW-0812">Transmembrane</keyword>
<evidence type="ECO:0000256" key="9">
    <source>
        <dbReference type="ARBA" id="ARBA00023136"/>
    </source>
</evidence>
<keyword evidence="14" id="KW-0732">Signal</keyword>